<feature type="compositionally biased region" description="Basic and acidic residues" evidence="1">
    <location>
        <begin position="8"/>
        <end position="21"/>
    </location>
</feature>
<evidence type="ECO:0000313" key="2">
    <source>
        <dbReference type="EMBL" id="KTF05947.1"/>
    </source>
</evidence>
<dbReference type="AlphaFoldDB" id="A0A1B6NT82"/>
<feature type="region of interest" description="Disordered" evidence="1">
    <location>
        <begin position="1"/>
        <end position="21"/>
    </location>
</feature>
<dbReference type="EMBL" id="AYSL01001467">
    <property type="protein sequence ID" value="KTF05947.1"/>
    <property type="molecule type" value="Genomic_DNA"/>
</dbReference>
<name>A0A1B6NT82_9ZZZZ</name>
<gene>
    <name evidence="2" type="ORF">MGSAQ_002557</name>
</gene>
<comment type="caution">
    <text evidence="2">The sequence shown here is derived from an EMBL/GenBank/DDBJ whole genome shotgun (WGS) entry which is preliminary data.</text>
</comment>
<proteinExistence type="predicted"/>
<accession>A0A1B6NT82</accession>
<sequence>MTDQTSEEIQRDIETERSEMN</sequence>
<evidence type="ECO:0000256" key="1">
    <source>
        <dbReference type="SAM" id="MobiDB-lite"/>
    </source>
</evidence>
<feature type="non-terminal residue" evidence="2">
    <location>
        <position position="21"/>
    </location>
</feature>
<protein>
    <submittedName>
        <fullName evidence="2">Uncharacterized protein</fullName>
    </submittedName>
</protein>
<organism evidence="2">
    <name type="scientific">marine sediment metagenome</name>
    <dbReference type="NCBI Taxonomy" id="412755"/>
    <lineage>
        <taxon>unclassified sequences</taxon>
        <taxon>metagenomes</taxon>
        <taxon>ecological metagenomes</taxon>
    </lineage>
</organism>
<reference evidence="2" key="1">
    <citation type="submission" date="2013-11" db="EMBL/GenBank/DDBJ databases">
        <title>Microbial diversity, functional groups and degradation webs in Northern and Southern Mediterranean and Red Sea marine crude oil polluted sites.</title>
        <authorList>
            <person name="Daffonchio D."/>
            <person name="Mapelli F."/>
            <person name="Ferrer M."/>
            <person name="Richter M."/>
            <person name="Cherif A."/>
            <person name="Malkawi H.I."/>
            <person name="Yakimov M.M."/>
            <person name="Abdel-Fattah Y.R."/>
            <person name="Blaghen M."/>
            <person name="Golyshin P.N."/>
            <person name="Kalogerakis N."/>
            <person name="Boon N."/>
            <person name="Magagnini M."/>
            <person name="Fava F."/>
        </authorList>
    </citation>
    <scope>NUCLEOTIDE SEQUENCE</scope>
</reference>